<dbReference type="InterPro" id="IPR017105">
    <property type="entry name" value="AP3_complex_dsu"/>
</dbReference>
<organism evidence="11">
    <name type="scientific">Corethron hystrix</name>
    <dbReference type="NCBI Taxonomy" id="216773"/>
    <lineage>
        <taxon>Eukaryota</taxon>
        <taxon>Sar</taxon>
        <taxon>Stramenopiles</taxon>
        <taxon>Ochrophyta</taxon>
        <taxon>Bacillariophyta</taxon>
        <taxon>Coscinodiscophyceae</taxon>
        <taxon>Corethrophycidae</taxon>
        <taxon>Corethrales</taxon>
        <taxon>Corethraceae</taxon>
        <taxon>Corethron</taxon>
    </lineage>
</organism>
<evidence type="ECO:0000313" key="11">
    <source>
        <dbReference type="EMBL" id="CAD8897013.1"/>
    </source>
</evidence>
<keyword evidence="4" id="KW-0677">Repeat</keyword>
<feature type="compositionally biased region" description="Basic and acidic residues" evidence="7">
    <location>
        <begin position="835"/>
        <end position="856"/>
    </location>
</feature>
<feature type="compositionally biased region" description="Basic residues" evidence="7">
    <location>
        <begin position="860"/>
        <end position="878"/>
    </location>
</feature>
<dbReference type="EMBL" id="HBFR01033215">
    <property type="protein sequence ID" value="CAD8897014.1"/>
    <property type="molecule type" value="Transcribed_RNA"/>
</dbReference>
<feature type="domain" description="Clathrin/coatomer adaptor adaptin-like N-terminal" evidence="8">
    <location>
        <begin position="1"/>
        <end position="518"/>
    </location>
</feature>
<dbReference type="Pfam" id="PF01602">
    <property type="entry name" value="Adaptin_N"/>
    <property type="match status" value="1"/>
</dbReference>
<comment type="subcellular location">
    <subcellularLocation>
        <location evidence="1">Endomembrane system</location>
    </subcellularLocation>
</comment>
<dbReference type="SUPFAM" id="SSF48371">
    <property type="entry name" value="ARM repeat"/>
    <property type="match status" value="1"/>
</dbReference>
<keyword evidence="3" id="KW-0813">Transport</keyword>
<dbReference type="GO" id="GO:0010008">
    <property type="term" value="C:endosome membrane"/>
    <property type="evidence" value="ECO:0007669"/>
    <property type="project" value="TreeGrafter"/>
</dbReference>
<dbReference type="PANTHER" id="PTHR22781">
    <property type="entry name" value="DELTA ADAPTIN-RELATED"/>
    <property type="match status" value="1"/>
</dbReference>
<dbReference type="Gene3D" id="1.25.10.10">
    <property type="entry name" value="Leucine-rich Repeat Variant"/>
    <property type="match status" value="1"/>
</dbReference>
<evidence type="ECO:0000256" key="4">
    <source>
        <dbReference type="ARBA" id="ARBA00022737"/>
    </source>
</evidence>
<keyword evidence="5" id="KW-0653">Protein transport</keyword>
<feature type="region of interest" description="Disordered" evidence="7">
    <location>
        <begin position="679"/>
        <end position="714"/>
    </location>
</feature>
<evidence type="ECO:0000256" key="2">
    <source>
        <dbReference type="ARBA" id="ARBA00006613"/>
    </source>
</evidence>
<dbReference type="GO" id="GO:0030123">
    <property type="term" value="C:AP-3 adaptor complex"/>
    <property type="evidence" value="ECO:0007669"/>
    <property type="project" value="InterPro"/>
</dbReference>
<feature type="region of interest" description="Disordered" evidence="7">
    <location>
        <begin position="829"/>
        <end position="885"/>
    </location>
</feature>
<feature type="compositionally biased region" description="Low complexity" evidence="7">
    <location>
        <begin position="679"/>
        <end position="690"/>
    </location>
</feature>
<dbReference type="InterPro" id="IPR002553">
    <property type="entry name" value="Clathrin/coatomer_adapt-like_N"/>
</dbReference>
<dbReference type="InterPro" id="IPR058898">
    <property type="entry name" value="Mu_AP3"/>
</dbReference>
<sequence>MSSTRFAHKRVGYLAATQGFTEDTDVILLCTNLLKKELLSTEVYEAGLAVNCLSNIVTEDLARDLLSDLTVLTQHSAPYVRKKAILGLFKLFMKYPQGLRLTFDRIQQCLNDSDPSVVSCAVNVITELSDKNPKNYLVMAPQFFQLLTSSTNNWTLIKVVKLLGSLVGEEPRLARKLLEPLATIVQNTQAKSLLYEAVYTITLALPYARKADGSVPKSVPAIVQVCANTLGSFVKELDQNLKYLGLVGFVSLMSSHPKAVIEHKEMILQCLCDDDITIRTRALELLTGMATKRNLIELVTQLMQHIQLAEGPYRDELISKVILMCSRDKYGMLSDFAWYISILVTLASVRGTVHGHLVARQMTDVTLRVLPVREFSVYKMLGIIIGFEKVLSKGHDTMYEILPAAAWVLGEYSASIHDLVAQRNQGQLSGLNCAGYAGLYHATISAMMSSFSLTLRGRTPAIYVQSALKIFAAACCSNSISDSELVACLDVLRESLPIWAESVDVEVQERSTTFYHCLDSLGLFSAAIFRKPKGKTENFEENRTMLIHENTDIFDLGLPNGDLPTLEKNSDLIQLSKKDPIAEKCRSVAITLSSIFIPEPMKPINIKAQKRIVPAQSIDLEKPFDISIFDLLLKQDTPMTSDGKKRRIYMDEVDFVKYREHVASSCNNNQLSSLGITSSLESDSENSSSNIPLKTSKKVRNTTSVGNGNRAGAAQYYLPGDNFPQQVETQQPTASNRHGFQEIQIGDFGNDFDIFDAKKKKKKVKQKKNKKNKADDALNNMFPNVSGDHVAFYGSDDEEEYVGQAQLSARKTGVGKEFLGLAMVDLTTPLGDDEVMPKSEHRQVPSKSMVREDNISSKKSTTRTKGREKKKKKKLSKTNKKEVANSHMYDTQDLLDFGMSSFPESASNPSSMVASNDFGLLDPTLVAEVTSPVSGGGLTQQTVLKIPVAPPSDNVTIVSSTKKMKRPWISGSVKANQAQGSAEIDWTDVSLSFRVFDASNKVGGNVTAAVVVLKVVNNSHFDLISVSVKLKGVNKEVVMGDIASGMSAESSTKSKVGPFIYDVNHDTSLYIRGSLNSSGSSVPCKLSLPSSMLLLPVNGLSFNSMMEELSSNSWRSKSIKVIVSIAADAVLLSLCAFLRGVIVESCVESAMNGAIAAQSKRGSHVRALVKVKKHNSGSCSVKIDVKCTDSTLLKSLAADMENLQL</sequence>
<keyword evidence="6" id="KW-0472">Membrane</keyword>
<evidence type="ECO:0000259" key="8">
    <source>
        <dbReference type="Pfam" id="PF01602"/>
    </source>
</evidence>
<dbReference type="EMBL" id="HBFR01033211">
    <property type="protein sequence ID" value="CAD8897010.1"/>
    <property type="molecule type" value="Transcribed_RNA"/>
</dbReference>
<evidence type="ECO:0000259" key="9">
    <source>
        <dbReference type="Pfam" id="PF26171"/>
    </source>
</evidence>
<evidence type="ECO:0000256" key="7">
    <source>
        <dbReference type="SAM" id="MobiDB-lite"/>
    </source>
</evidence>
<dbReference type="AlphaFoldDB" id="A0A6U5KFT7"/>
<evidence type="ECO:0000313" key="10">
    <source>
        <dbReference type="EMBL" id="CAD8897010.1"/>
    </source>
</evidence>
<accession>A0A6U5KFT7</accession>
<feature type="region of interest" description="Disordered" evidence="7">
    <location>
        <begin position="759"/>
        <end position="781"/>
    </location>
</feature>
<dbReference type="EMBL" id="HBFR01033214">
    <property type="protein sequence ID" value="CAD8897013.1"/>
    <property type="molecule type" value="Transcribed_RNA"/>
</dbReference>
<feature type="compositionally biased region" description="Basic residues" evidence="7">
    <location>
        <begin position="759"/>
        <end position="771"/>
    </location>
</feature>
<dbReference type="GO" id="GO:0006623">
    <property type="term" value="P:protein targeting to vacuole"/>
    <property type="evidence" value="ECO:0007669"/>
    <property type="project" value="TreeGrafter"/>
</dbReference>
<evidence type="ECO:0000313" key="12">
    <source>
        <dbReference type="EMBL" id="CAD8897014.1"/>
    </source>
</evidence>
<proteinExistence type="inferred from homology"/>
<dbReference type="GO" id="GO:0006896">
    <property type="term" value="P:Golgi to vacuole transport"/>
    <property type="evidence" value="ECO:0007669"/>
    <property type="project" value="TreeGrafter"/>
</dbReference>
<feature type="domain" description="AP-3 complex subunit delta Mu C-terminal" evidence="9">
    <location>
        <begin position="1109"/>
        <end position="1202"/>
    </location>
</feature>
<evidence type="ECO:0000256" key="5">
    <source>
        <dbReference type="ARBA" id="ARBA00022927"/>
    </source>
</evidence>
<evidence type="ECO:0000256" key="3">
    <source>
        <dbReference type="ARBA" id="ARBA00022448"/>
    </source>
</evidence>
<dbReference type="PANTHER" id="PTHR22781:SF12">
    <property type="entry name" value="AP-3 COMPLEX SUBUNIT DELTA-1"/>
    <property type="match status" value="1"/>
</dbReference>
<dbReference type="Pfam" id="PF26171">
    <property type="entry name" value="Mu_AP3"/>
    <property type="match status" value="1"/>
</dbReference>
<evidence type="ECO:0000256" key="6">
    <source>
        <dbReference type="ARBA" id="ARBA00023136"/>
    </source>
</evidence>
<protein>
    <submittedName>
        <fullName evidence="11">Uncharacterized protein</fullName>
    </submittedName>
</protein>
<name>A0A6U5KFT7_9STRA</name>
<reference evidence="11" key="1">
    <citation type="submission" date="2021-01" db="EMBL/GenBank/DDBJ databases">
        <authorList>
            <person name="Corre E."/>
            <person name="Pelletier E."/>
            <person name="Niang G."/>
            <person name="Scheremetjew M."/>
            <person name="Finn R."/>
            <person name="Kale V."/>
            <person name="Holt S."/>
            <person name="Cochrane G."/>
            <person name="Meng A."/>
            <person name="Brown T."/>
            <person name="Cohen L."/>
        </authorList>
    </citation>
    <scope>NUCLEOTIDE SEQUENCE</scope>
    <source>
        <strain evidence="11">308</strain>
    </source>
</reference>
<evidence type="ECO:0000256" key="1">
    <source>
        <dbReference type="ARBA" id="ARBA00004308"/>
    </source>
</evidence>
<comment type="similarity">
    <text evidence="2">Belongs to the adaptor complexes large subunit family.</text>
</comment>
<gene>
    <name evidence="10" type="ORF">CHYS00102_LOCUS24224</name>
    <name evidence="11" type="ORF">CHYS00102_LOCUS24227</name>
    <name evidence="12" type="ORF">CHYS00102_LOCUS24228</name>
</gene>
<dbReference type="InterPro" id="IPR016024">
    <property type="entry name" value="ARM-type_fold"/>
</dbReference>
<dbReference type="InterPro" id="IPR011989">
    <property type="entry name" value="ARM-like"/>
</dbReference>